<accession>A0ABW3B2I8</accession>
<dbReference type="EMBL" id="JBHTHY010000006">
    <property type="protein sequence ID" value="MFD0797527.1"/>
    <property type="molecule type" value="Genomic_DNA"/>
</dbReference>
<gene>
    <name evidence="1" type="ORF">ACFQZJ_08650</name>
</gene>
<reference evidence="2" key="1">
    <citation type="journal article" date="2019" name="Int. J. Syst. Evol. Microbiol.">
        <title>The Global Catalogue of Microorganisms (GCM) 10K type strain sequencing project: providing services to taxonomists for standard genome sequencing and annotation.</title>
        <authorList>
            <consortium name="The Broad Institute Genomics Platform"/>
            <consortium name="The Broad Institute Genome Sequencing Center for Infectious Disease"/>
            <person name="Wu L."/>
            <person name="Ma J."/>
        </authorList>
    </citation>
    <scope>NUCLEOTIDE SEQUENCE [LARGE SCALE GENOMIC DNA]</scope>
    <source>
        <strain evidence="2">CCUG 61948</strain>
    </source>
</reference>
<evidence type="ECO:0000313" key="1">
    <source>
        <dbReference type="EMBL" id="MFD0797527.1"/>
    </source>
</evidence>
<sequence length="394" mass="45892">MKKILLYSTLAFLFSCSGVKRTQEALNSGNYWTAINKAVSNIADNKAKKSNQPFIVMLEDAFKKNTERELQHINFLKKEGNPANYETIFKTYERLKAVQQQIRPLLPLRITDENRKAQFNFKNYDAQIIASKEMLSNYLYTNAVGLLESGITKPDFRQAYDDLKYLQEITPNYKDARQKMDEAYQKGLDYVIVEIFNNTDKVIPARLEEELLNFNTYGLNNLWTEYHTNKLGNLDYDYQMEVSFQDISISPEQISEKQIIKERQVKDGFTYVKDVRGNIVKDSLGNKIKTDNFKTVRADFYQFTQFKSAQVTGVVVFTDLRKQQQLNQYPLASNFVFEHIYANYDGDKRALDNELLSLLQLARVPFPSNEQMVYDAGEDLKNNLKNILGRQRFN</sequence>
<evidence type="ECO:0008006" key="3">
    <source>
        <dbReference type="Google" id="ProtNLM"/>
    </source>
</evidence>
<organism evidence="1 2">
    <name type="scientific">Maribacter chungangensis</name>
    <dbReference type="NCBI Taxonomy" id="1069117"/>
    <lineage>
        <taxon>Bacteria</taxon>
        <taxon>Pseudomonadati</taxon>
        <taxon>Bacteroidota</taxon>
        <taxon>Flavobacteriia</taxon>
        <taxon>Flavobacteriales</taxon>
        <taxon>Flavobacteriaceae</taxon>
        <taxon>Maribacter</taxon>
    </lineage>
</organism>
<name>A0ABW3B2I8_9FLAO</name>
<dbReference type="RefSeq" id="WP_379933884.1">
    <property type="nucleotide sequence ID" value="NZ_JBHTHY010000006.1"/>
</dbReference>
<dbReference type="Proteomes" id="UP001597012">
    <property type="component" value="Unassembled WGS sequence"/>
</dbReference>
<proteinExistence type="predicted"/>
<evidence type="ECO:0000313" key="2">
    <source>
        <dbReference type="Proteomes" id="UP001597012"/>
    </source>
</evidence>
<dbReference type="PROSITE" id="PS51257">
    <property type="entry name" value="PROKAR_LIPOPROTEIN"/>
    <property type="match status" value="1"/>
</dbReference>
<comment type="caution">
    <text evidence="1">The sequence shown here is derived from an EMBL/GenBank/DDBJ whole genome shotgun (WGS) entry which is preliminary data.</text>
</comment>
<protein>
    <recommendedName>
        <fullName evidence="3">Lipoprotein</fullName>
    </recommendedName>
</protein>
<keyword evidence="2" id="KW-1185">Reference proteome</keyword>